<keyword evidence="3" id="KW-1185">Reference proteome</keyword>
<evidence type="ECO:0000256" key="1">
    <source>
        <dbReference type="SAM" id="MobiDB-lite"/>
    </source>
</evidence>
<name>A0A7M7NF56_STRPU</name>
<protein>
    <submittedName>
        <fullName evidence="2">Uncharacterized protein</fullName>
    </submittedName>
</protein>
<dbReference type="InParanoid" id="A0A7M7NF56"/>
<reference evidence="2" key="2">
    <citation type="submission" date="2021-01" db="UniProtKB">
        <authorList>
            <consortium name="EnsemblMetazoa"/>
        </authorList>
    </citation>
    <scope>IDENTIFICATION</scope>
</reference>
<dbReference type="RefSeq" id="XP_030834092.1">
    <property type="nucleotide sequence ID" value="XM_030978232.1"/>
</dbReference>
<evidence type="ECO:0000313" key="3">
    <source>
        <dbReference type="Proteomes" id="UP000007110"/>
    </source>
</evidence>
<dbReference type="AlphaFoldDB" id="A0A7M7NF56"/>
<dbReference type="Proteomes" id="UP000007110">
    <property type="component" value="Unassembled WGS sequence"/>
</dbReference>
<reference evidence="3" key="1">
    <citation type="submission" date="2015-02" db="EMBL/GenBank/DDBJ databases">
        <title>Genome sequencing for Strongylocentrotus purpuratus.</title>
        <authorList>
            <person name="Murali S."/>
            <person name="Liu Y."/>
            <person name="Vee V."/>
            <person name="English A."/>
            <person name="Wang M."/>
            <person name="Skinner E."/>
            <person name="Han Y."/>
            <person name="Muzny D.M."/>
            <person name="Worley K.C."/>
            <person name="Gibbs R.A."/>
        </authorList>
    </citation>
    <scope>NUCLEOTIDE SEQUENCE</scope>
</reference>
<proteinExistence type="predicted"/>
<dbReference type="GeneID" id="100888214"/>
<feature type="compositionally biased region" description="Polar residues" evidence="1">
    <location>
        <begin position="86"/>
        <end position="104"/>
    </location>
</feature>
<accession>A0A7M7NF56</accession>
<sequence>MVMDFVERNLDDLIKRWARKIEYDVCFLCPTCSKKTLLKHSFKWKSLKCGEHTIRTAAVKSRFGMSEEGVETGNKSPMMPKRSKQLQDASSSQTVQTSHPSTGETLDTSQLLMKEILTDIFLLTLSQKINLVNVPAVNFSLYLGFSAADGTAAAVAANVALNPQSAFNTLLSKFVMTNGRKSNSALNLRKRFLDNEMKDCADVIKAELEGFGILVPSGEETLVDTPVFIPSSTGGTPDGIL</sequence>
<feature type="region of interest" description="Disordered" evidence="1">
    <location>
        <begin position="65"/>
        <end position="104"/>
    </location>
</feature>
<evidence type="ECO:0000313" key="2">
    <source>
        <dbReference type="EnsemblMetazoa" id="XP_030834092"/>
    </source>
</evidence>
<dbReference type="EnsemblMetazoa" id="XM_030978232">
    <property type="protein sequence ID" value="XP_030834092"/>
    <property type="gene ID" value="LOC100888214"/>
</dbReference>
<organism evidence="2 3">
    <name type="scientific">Strongylocentrotus purpuratus</name>
    <name type="common">Purple sea urchin</name>
    <dbReference type="NCBI Taxonomy" id="7668"/>
    <lineage>
        <taxon>Eukaryota</taxon>
        <taxon>Metazoa</taxon>
        <taxon>Echinodermata</taxon>
        <taxon>Eleutherozoa</taxon>
        <taxon>Echinozoa</taxon>
        <taxon>Echinoidea</taxon>
        <taxon>Euechinoidea</taxon>
        <taxon>Echinacea</taxon>
        <taxon>Camarodonta</taxon>
        <taxon>Echinidea</taxon>
        <taxon>Strongylocentrotidae</taxon>
        <taxon>Strongylocentrotus</taxon>
    </lineage>
</organism>
<dbReference type="KEGG" id="spu:100888214"/>